<dbReference type="PROSITE" id="PS00941">
    <property type="entry name" value="CARBOXYLESTERASE_B_2"/>
    <property type="match status" value="1"/>
</dbReference>
<accession>A0A0N4ZS21</accession>
<dbReference type="InterPro" id="IPR019819">
    <property type="entry name" value="Carboxylesterase_B_CS"/>
</dbReference>
<keyword evidence="2" id="KW-1185">Reference proteome</keyword>
<dbReference type="InterPro" id="IPR002018">
    <property type="entry name" value="CarbesteraseB"/>
</dbReference>
<sequence>MGCCKSKNKFQCKCKDSGSCSHKAVKITTQYGVVLGFQYKDSSCNANVFLGIPFAAPPVGELRFKKPQTPSKWDGVLNATKYKAQSIQKPDIITNLIVRVPVREDCLYLNIVTPRFHLGIQKKYPVIVYIHGGSFCNDSAARYHYSKCASYLVKHGVIVVTIQYRLGFLGYFYTGDDSCQTNNGLWDQYFAVKWVSENISAFHGDPNNITLAGQSAGAASVDLLSLSPISRRLFHKTIILGGNADTLWAIADKQSLQDICRKKALELGFERKGKNLSDEWTKEDNINMMEYLKVLPAKSFVLVKNTLLPEKFYESILDLAPVIDNEILPKMPHILRKEVKLKPTILGMCKYEGLIFAALTKNKNPESLLSSLVKGQQLRFKKRGFNLTVSEIEDMFGYNETMKLIIEPKKFMKDVVKTFGDIGINIFMIDFILNRWIRQSGIAALIKEGKNTSEIPSTFTSTPYFKKELMRTKQPKSSKSSNQKVQKINLINQKFRSFRNRLNRKVAKDAPVYFFRFDHYNRKNFRGISAFFPFVGATHCTELNYILGVNQYFVPFTRTKADKKVSFYITTTMTNFAKYGNPNGNNNEGVCNVIWDPVVMDPTGFKFNFLKITKDMHMMANYAHDRLVHITKFYRYLKVKEAELLEQYTESADETIDDDITETGTTTPKTSSASKTLADSKAMIRKSILSLNSKLFT</sequence>
<dbReference type="PANTHER" id="PTHR44590">
    <property type="entry name" value="CARBOXYLIC ESTER HYDROLASE-RELATED"/>
    <property type="match status" value="1"/>
</dbReference>
<proteinExistence type="predicted"/>
<dbReference type="PANTHER" id="PTHR44590:SF4">
    <property type="entry name" value="CARBOXYLIC ESTER HYDROLASE"/>
    <property type="match status" value="1"/>
</dbReference>
<dbReference type="Pfam" id="PF00135">
    <property type="entry name" value="COesterase"/>
    <property type="match status" value="1"/>
</dbReference>
<dbReference type="SUPFAM" id="SSF53474">
    <property type="entry name" value="alpha/beta-Hydrolases"/>
    <property type="match status" value="1"/>
</dbReference>
<dbReference type="STRING" id="131310.A0A0N4ZS21"/>
<feature type="domain" description="Carboxylesterase type B" evidence="1">
    <location>
        <begin position="26"/>
        <end position="622"/>
    </location>
</feature>
<dbReference type="ESTHER" id="parti-a0a0n4zs21">
    <property type="family name" value="Carb_B_Nematoda"/>
</dbReference>
<dbReference type="Proteomes" id="UP000038045">
    <property type="component" value="Unplaced"/>
</dbReference>
<reference evidence="3" key="1">
    <citation type="submission" date="2017-02" db="UniProtKB">
        <authorList>
            <consortium name="WormBaseParasite"/>
        </authorList>
    </citation>
    <scope>IDENTIFICATION</scope>
</reference>
<organism evidence="2 3">
    <name type="scientific">Parastrongyloides trichosuri</name>
    <name type="common">Possum-specific nematode worm</name>
    <dbReference type="NCBI Taxonomy" id="131310"/>
    <lineage>
        <taxon>Eukaryota</taxon>
        <taxon>Metazoa</taxon>
        <taxon>Ecdysozoa</taxon>
        <taxon>Nematoda</taxon>
        <taxon>Chromadorea</taxon>
        <taxon>Rhabditida</taxon>
        <taxon>Tylenchina</taxon>
        <taxon>Panagrolaimomorpha</taxon>
        <taxon>Strongyloidoidea</taxon>
        <taxon>Strongyloididae</taxon>
        <taxon>Parastrongyloides</taxon>
    </lineage>
</organism>
<evidence type="ECO:0000313" key="3">
    <source>
        <dbReference type="WBParaSite" id="PTRK_0001130300.1"/>
    </source>
</evidence>
<name>A0A0N4ZS21_PARTI</name>
<dbReference type="AlphaFoldDB" id="A0A0N4ZS21"/>
<evidence type="ECO:0000313" key="2">
    <source>
        <dbReference type="Proteomes" id="UP000038045"/>
    </source>
</evidence>
<evidence type="ECO:0000259" key="1">
    <source>
        <dbReference type="Pfam" id="PF00135"/>
    </source>
</evidence>
<dbReference type="InterPro" id="IPR029058">
    <property type="entry name" value="AB_hydrolase_fold"/>
</dbReference>
<dbReference type="WBParaSite" id="PTRK_0001130300.1">
    <property type="protein sequence ID" value="PTRK_0001130300.1"/>
    <property type="gene ID" value="PTRK_0001130300"/>
</dbReference>
<dbReference type="Gene3D" id="3.40.50.1820">
    <property type="entry name" value="alpha/beta hydrolase"/>
    <property type="match status" value="1"/>
</dbReference>
<protein>
    <submittedName>
        <fullName evidence="3">COesterase domain-containing protein</fullName>
    </submittedName>
</protein>